<feature type="coiled-coil region" evidence="1">
    <location>
        <begin position="33"/>
        <end position="185"/>
    </location>
</feature>
<proteinExistence type="predicted"/>
<evidence type="ECO:0000313" key="2">
    <source>
        <dbReference type="EMBL" id="PKZ29411.1"/>
    </source>
</evidence>
<evidence type="ECO:0000313" key="3">
    <source>
        <dbReference type="Proteomes" id="UP000234639"/>
    </source>
</evidence>
<keyword evidence="1" id="KW-0175">Coiled coil</keyword>
<organism evidence="2 3">
    <name type="scientific">Campylobacter ureolyticus</name>
    <dbReference type="NCBI Taxonomy" id="827"/>
    <lineage>
        <taxon>Bacteria</taxon>
        <taxon>Pseudomonadati</taxon>
        <taxon>Campylobacterota</taxon>
        <taxon>Epsilonproteobacteria</taxon>
        <taxon>Campylobacterales</taxon>
        <taxon>Campylobacteraceae</taxon>
        <taxon>Campylobacter</taxon>
    </lineage>
</organism>
<gene>
    <name evidence="2" type="ORF">CYJ41_03380</name>
</gene>
<evidence type="ECO:0000256" key="1">
    <source>
        <dbReference type="SAM" id="Coils"/>
    </source>
</evidence>
<name>A0A2I1NAM7_9BACT</name>
<dbReference type="Pfam" id="PF09903">
    <property type="entry name" value="DUF2130"/>
    <property type="match status" value="1"/>
</dbReference>
<reference evidence="2 3" key="1">
    <citation type="submission" date="2017-12" db="EMBL/GenBank/DDBJ databases">
        <title>Phylogenetic diversity of female urinary microbiome.</title>
        <authorList>
            <person name="Thomas-White K."/>
            <person name="Wolfe A.J."/>
        </authorList>
    </citation>
    <scope>NUCLEOTIDE SEQUENCE [LARGE SCALE GENOMIC DNA]</scope>
    <source>
        <strain evidence="2 3">UMB0112</strain>
    </source>
</reference>
<dbReference type="RefSeq" id="WP_101636997.1">
    <property type="nucleotide sequence ID" value="NZ_PKHU01000003.1"/>
</dbReference>
<dbReference type="Proteomes" id="UP000234639">
    <property type="component" value="Unassembled WGS sequence"/>
</dbReference>
<dbReference type="InterPro" id="IPR019219">
    <property type="entry name" value="DUF2130"/>
</dbReference>
<comment type="caution">
    <text evidence="2">The sequence shown here is derived from an EMBL/GenBank/DDBJ whole genome shotgun (WGS) entry which is preliminary data.</text>
</comment>
<protein>
    <submittedName>
        <fullName evidence="2">DUF2130 domain-containing protein</fullName>
    </submittedName>
</protein>
<dbReference type="AlphaFoldDB" id="A0A2I1NAM7"/>
<accession>A0A2I1NAM7</accession>
<sequence>MVNNLVKCPKCGSEFPINESIKEELRKEYNLKFVAIRNELEKERLNLKQKEAKFNENLQNALSLELQKEKINLKNALKNELEKENLQKFESLNKELLEKSAKISELNKQTAEIEALKRKNLELEAEYKAKMEISLNEKLKDEKEKISKQLNDENELKFKEFEKQKDDLIKQINELKRKSEITSQQLQGEVMELAIEEFLSTKFPLDEILEVKKGVNGADCEHIVKNEFGIKCGKIIYESKRTKNFGSDWIAKLKDDMLQSSADIGVLVTQTMPKEFDRMGLMDGIWVCSFDEFKGLCAVLRESIIKISSAKVNSQNTDLKMGLLYKYLTSNKFKMQVEMVVESFNNMQNSLIKEQNAMKKIWKEREVAIEKARDSAIDMFGEIKGIAGESVASIESLEIENILELKDE</sequence>
<dbReference type="EMBL" id="PKHU01000003">
    <property type="protein sequence ID" value="PKZ29411.1"/>
    <property type="molecule type" value="Genomic_DNA"/>
</dbReference>